<sequence length="118" mass="14026">MLLPKNKLEVTWIDPFQLIACYEYSCRIRHFLTVKEREAHHLRLKFYRDAKPMVTETLKQHVANQDMVSKIWKSSREPIKNMVHDVPMMLKNSDMRSSNLKLKVKNSLKAILEAVWCL</sequence>
<gene>
    <name evidence="1" type="primary">AlNc14C752G12483</name>
    <name evidence="1" type="ORF">ALNC14_140020</name>
</gene>
<protein>
    <submittedName>
        <fullName evidence="1">AlNc14C752G12483 protein</fullName>
    </submittedName>
</protein>
<dbReference type="EMBL" id="FR824701">
    <property type="protein sequence ID" value="CCA27858.1"/>
    <property type="molecule type" value="Genomic_DNA"/>
</dbReference>
<name>F0X1Z9_9STRA</name>
<reference evidence="1" key="1">
    <citation type="journal article" date="2011" name="PLoS Biol.">
        <title>Gene gain and loss during evolution of obligate parasitism in the white rust pathogen of Arabidopsis thaliana.</title>
        <authorList>
            <person name="Kemen E."/>
            <person name="Gardiner A."/>
            <person name="Schultz-Larsen T."/>
            <person name="Kemen A.C."/>
            <person name="Balmuth A.L."/>
            <person name="Robert-Seilaniantz A."/>
            <person name="Bailey K."/>
            <person name="Holub E."/>
            <person name="Studholme D.J."/>
            <person name="Maclean D."/>
            <person name="Jones J.D."/>
        </authorList>
    </citation>
    <scope>NUCLEOTIDE SEQUENCE</scope>
</reference>
<dbReference type="AlphaFoldDB" id="F0X1Z9"/>
<organism evidence="1">
    <name type="scientific">Albugo laibachii Nc14</name>
    <dbReference type="NCBI Taxonomy" id="890382"/>
    <lineage>
        <taxon>Eukaryota</taxon>
        <taxon>Sar</taxon>
        <taxon>Stramenopiles</taxon>
        <taxon>Oomycota</taxon>
        <taxon>Peronosporomycetes</taxon>
        <taxon>Albuginales</taxon>
        <taxon>Albuginaceae</taxon>
        <taxon>Albugo</taxon>
    </lineage>
</organism>
<reference evidence="1" key="2">
    <citation type="submission" date="2011-02" db="EMBL/GenBank/DDBJ databases">
        <authorList>
            <person name="MacLean D."/>
        </authorList>
    </citation>
    <scope>NUCLEOTIDE SEQUENCE</scope>
</reference>
<evidence type="ECO:0000313" key="1">
    <source>
        <dbReference type="EMBL" id="CCA27858.1"/>
    </source>
</evidence>
<accession>F0X1Z9</accession>
<proteinExistence type="predicted"/>
<dbReference type="HOGENOM" id="CLU_078661_2_2_1"/>